<protein>
    <submittedName>
        <fullName evidence="9">ABC transporter permease</fullName>
    </submittedName>
</protein>
<feature type="transmembrane region" description="Helical" evidence="6">
    <location>
        <begin position="60"/>
        <end position="82"/>
    </location>
</feature>
<comment type="caution">
    <text evidence="9">The sequence shown here is derived from an EMBL/GenBank/DDBJ whole genome shotgun (WGS) entry which is preliminary data.</text>
</comment>
<feature type="transmembrane region" description="Helical" evidence="6">
    <location>
        <begin position="165"/>
        <end position="186"/>
    </location>
</feature>
<reference evidence="9 10" key="1">
    <citation type="submission" date="2019-02" db="EMBL/GenBank/DDBJ databases">
        <title>Genome sequencing of Clostridium botulinum clinical isolates.</title>
        <authorList>
            <person name="Brunt J."/>
            <person name="Van Vliet A.H.M."/>
            <person name="Stringer S.C."/>
            <person name="Grant K.A."/>
            <person name="Carter A.C."/>
            <person name="Peck M.W."/>
        </authorList>
    </citation>
    <scope>NUCLEOTIDE SEQUENCE [LARGE SCALE GENOMIC DNA]</scope>
    <source>
        <strain evidence="9 10">H142660711</strain>
    </source>
</reference>
<dbReference type="AlphaFoldDB" id="A0A846I347"/>
<feature type="transmembrane region" description="Helical" evidence="6">
    <location>
        <begin position="110"/>
        <end position="133"/>
    </location>
</feature>
<evidence type="ECO:0000259" key="8">
    <source>
        <dbReference type="Pfam" id="PF02687"/>
    </source>
</evidence>
<feature type="domain" description="ABC3 transporter permease C-terminal" evidence="8">
    <location>
        <begin position="551"/>
        <end position="648"/>
    </location>
</feature>
<dbReference type="PANTHER" id="PTHR46795">
    <property type="entry name" value="ABC TRANSPORTER PERMEASE-RELATED-RELATED"/>
    <property type="match status" value="1"/>
</dbReference>
<dbReference type="PANTHER" id="PTHR46795:SF3">
    <property type="entry name" value="ABC TRANSPORTER PERMEASE"/>
    <property type="match status" value="1"/>
</dbReference>
<feature type="transmembrane region" description="Helical" evidence="6">
    <location>
        <begin position="599"/>
        <end position="621"/>
    </location>
</feature>
<accession>A0A846I347</accession>
<keyword evidence="4 6" id="KW-1133">Transmembrane helix</keyword>
<dbReference type="PIRSF" id="PIRSF018968">
    <property type="entry name" value="ABC_permease_BceB"/>
    <property type="match status" value="1"/>
</dbReference>
<evidence type="ECO:0000256" key="5">
    <source>
        <dbReference type="ARBA" id="ARBA00023136"/>
    </source>
</evidence>
<comment type="similarity">
    <text evidence="6">Belongs to the ABC-4 integral membrane protein family.</text>
</comment>
<comment type="subcellular location">
    <subcellularLocation>
        <location evidence="1 6">Cell membrane</location>
        <topology evidence="1 6">Multi-pass membrane protein</topology>
    </subcellularLocation>
</comment>
<evidence type="ECO:0000256" key="6">
    <source>
        <dbReference type="PIRNR" id="PIRNR018968"/>
    </source>
</evidence>
<dbReference type="PROSITE" id="PS50889">
    <property type="entry name" value="S4"/>
    <property type="match status" value="1"/>
</dbReference>
<keyword evidence="3 6" id="KW-0812">Transmembrane</keyword>
<feature type="domain" description="ABC3 transporter permease C-terminal" evidence="8">
    <location>
        <begin position="66"/>
        <end position="186"/>
    </location>
</feature>
<sequence>MIIMYSKIALKNIKKSYKDYTIYFLTLILAVCIFYSFNSIDSQKALTDIKSSGGSYVSRLMEFMSAISVFVSIILGSLILYANNFLIKKRKKELGIYMILGMGKRKISKILVTETSIVGVISLIAGLIIGIGASQGLSVFTLKLFEVSINEYRFAVSTRAIGKTILYFGIMFLLVMIFNAFVISKYKIIDLLTSGRKNENIKFKNTFIYLLSFLLCVVLLGFAYKSILKIGLDLREPMFFKLSIAFVIVGTVLFFFSLAGVILYVVNKNKKIYFKGLNMFVIKQINSKVNTNFLSMSLICLMLFITILVLSTGISFKNGLEEGFKRQAPFDASIRVENNGKKDNLEDVLDKINFKRSKNEKYATCNEYFPGIKLESLLSITDKDYKDAGVAFAKISDYNKMLKLKGKKEINLNKNEILVMSTNDAVVKQANEKLKNGKKINIKGKEYLVKNNKIIDENLSTYLFADNIFTIIISDEFLYDYNGISFSILNVMYSDKNREENNKKYNEINKNYLDGKYKSLNISYMGAFSKDDIYSGIKGGTTSILFVAIYLGLVFLITSMAVLALQQLSEASDSIERYKALKKIGANSKMIEKTIFLQTLIYFALPMILALIHSMIGIKVISDYISVFTKINISFSALITALIFIVVYAGYFYTTYTGYKNIVESNI</sequence>
<organism evidence="9 10">
    <name type="scientific">Clostridium botulinum</name>
    <dbReference type="NCBI Taxonomy" id="1491"/>
    <lineage>
        <taxon>Bacteria</taxon>
        <taxon>Bacillati</taxon>
        <taxon>Bacillota</taxon>
        <taxon>Clostridia</taxon>
        <taxon>Eubacteriales</taxon>
        <taxon>Clostridiaceae</taxon>
        <taxon>Clostridium</taxon>
    </lineage>
</organism>
<keyword evidence="2 6" id="KW-1003">Cell membrane</keyword>
<feature type="transmembrane region" description="Helical" evidence="6">
    <location>
        <begin position="633"/>
        <end position="653"/>
    </location>
</feature>
<feature type="transmembrane region" description="Helical" evidence="6">
    <location>
        <begin position="544"/>
        <end position="565"/>
    </location>
</feature>
<feature type="transmembrane region" description="Helical" evidence="6">
    <location>
        <begin position="244"/>
        <end position="266"/>
    </location>
</feature>
<gene>
    <name evidence="9" type="ORF">EXM69_05460</name>
</gene>
<feature type="transmembrane region" description="Helical" evidence="6">
    <location>
        <begin position="20"/>
        <end position="40"/>
    </location>
</feature>
<evidence type="ECO:0000256" key="7">
    <source>
        <dbReference type="PROSITE-ProRule" id="PRU00182"/>
    </source>
</evidence>
<evidence type="ECO:0000313" key="9">
    <source>
        <dbReference type="EMBL" id="NEZ91406.1"/>
    </source>
</evidence>
<dbReference type="GO" id="GO:0055085">
    <property type="term" value="P:transmembrane transport"/>
    <property type="evidence" value="ECO:0007669"/>
    <property type="project" value="UniProtKB-UniRule"/>
</dbReference>
<dbReference type="InterPro" id="IPR027022">
    <property type="entry name" value="ABC_permease_BceB-typ"/>
</dbReference>
<feature type="transmembrane region" description="Helical" evidence="6">
    <location>
        <begin position="207"/>
        <end position="224"/>
    </location>
</feature>
<dbReference type="Proteomes" id="UP000473887">
    <property type="component" value="Unassembled WGS sequence"/>
</dbReference>
<evidence type="ECO:0000256" key="4">
    <source>
        <dbReference type="ARBA" id="ARBA00022989"/>
    </source>
</evidence>
<evidence type="ECO:0000313" key="10">
    <source>
        <dbReference type="Proteomes" id="UP000473887"/>
    </source>
</evidence>
<feature type="transmembrane region" description="Helical" evidence="6">
    <location>
        <begin position="293"/>
        <end position="316"/>
    </location>
</feature>
<evidence type="ECO:0000256" key="1">
    <source>
        <dbReference type="ARBA" id="ARBA00004651"/>
    </source>
</evidence>
<name>A0A846I347_CLOBO</name>
<dbReference type="EMBL" id="SGKC01000007">
    <property type="protein sequence ID" value="NEZ91406.1"/>
    <property type="molecule type" value="Genomic_DNA"/>
</dbReference>
<evidence type="ECO:0000256" key="3">
    <source>
        <dbReference type="ARBA" id="ARBA00022692"/>
    </source>
</evidence>
<keyword evidence="7" id="KW-0694">RNA-binding</keyword>
<dbReference type="InterPro" id="IPR052536">
    <property type="entry name" value="ABC-4_Integral_Memb_Prot"/>
</dbReference>
<dbReference type="GO" id="GO:0005886">
    <property type="term" value="C:plasma membrane"/>
    <property type="evidence" value="ECO:0007669"/>
    <property type="project" value="UniProtKB-SubCell"/>
</dbReference>
<dbReference type="Pfam" id="PF02687">
    <property type="entry name" value="FtsX"/>
    <property type="match status" value="2"/>
</dbReference>
<keyword evidence="5 6" id="KW-0472">Membrane</keyword>
<dbReference type="GO" id="GO:0003723">
    <property type="term" value="F:RNA binding"/>
    <property type="evidence" value="ECO:0007669"/>
    <property type="project" value="UniProtKB-KW"/>
</dbReference>
<dbReference type="InterPro" id="IPR003838">
    <property type="entry name" value="ABC3_permease_C"/>
</dbReference>
<proteinExistence type="inferred from homology"/>
<keyword evidence="6" id="KW-0813">Transport</keyword>
<evidence type="ECO:0000256" key="2">
    <source>
        <dbReference type="ARBA" id="ARBA00022475"/>
    </source>
</evidence>